<feature type="domain" description="Class II aldolase/adducin N-terminal" evidence="3">
    <location>
        <begin position="26"/>
        <end position="202"/>
    </location>
</feature>
<proteinExistence type="predicted"/>
<dbReference type="EMBL" id="PJNE01000001">
    <property type="protein sequence ID" value="PKW25652.1"/>
    <property type="molecule type" value="Genomic_DNA"/>
</dbReference>
<dbReference type="InterPro" id="IPR050197">
    <property type="entry name" value="Aldolase_class_II_sugar_metab"/>
</dbReference>
<evidence type="ECO:0000259" key="3">
    <source>
        <dbReference type="SMART" id="SM01007"/>
    </source>
</evidence>
<dbReference type="GO" id="GO:0016832">
    <property type="term" value="F:aldehyde-lyase activity"/>
    <property type="evidence" value="ECO:0007669"/>
    <property type="project" value="TreeGrafter"/>
</dbReference>
<dbReference type="GO" id="GO:0046872">
    <property type="term" value="F:metal ion binding"/>
    <property type="evidence" value="ECO:0007669"/>
    <property type="project" value="UniProtKB-KW"/>
</dbReference>
<dbReference type="GO" id="GO:0005829">
    <property type="term" value="C:cytosol"/>
    <property type="evidence" value="ECO:0007669"/>
    <property type="project" value="TreeGrafter"/>
</dbReference>
<dbReference type="Proteomes" id="UP000233781">
    <property type="component" value="Unassembled WGS sequence"/>
</dbReference>
<protein>
    <submittedName>
        <fullName evidence="4">L-fuculose-phosphate aldolase</fullName>
    </submittedName>
</protein>
<evidence type="ECO:0000256" key="2">
    <source>
        <dbReference type="ARBA" id="ARBA00023239"/>
    </source>
</evidence>
<dbReference type="SUPFAM" id="SSF53639">
    <property type="entry name" value="AraD/HMP-PK domain-like"/>
    <property type="match status" value="1"/>
</dbReference>
<evidence type="ECO:0000256" key="1">
    <source>
        <dbReference type="ARBA" id="ARBA00022723"/>
    </source>
</evidence>
<dbReference type="PANTHER" id="PTHR22789">
    <property type="entry name" value="FUCULOSE PHOSPHATE ALDOLASE"/>
    <property type="match status" value="1"/>
</dbReference>
<dbReference type="GO" id="GO:0019323">
    <property type="term" value="P:pentose catabolic process"/>
    <property type="evidence" value="ECO:0007669"/>
    <property type="project" value="TreeGrafter"/>
</dbReference>
<dbReference type="AlphaFoldDB" id="A0A2N3YFL5"/>
<keyword evidence="5" id="KW-1185">Reference proteome</keyword>
<dbReference type="SMART" id="SM01007">
    <property type="entry name" value="Aldolase_II"/>
    <property type="match status" value="1"/>
</dbReference>
<dbReference type="RefSeq" id="WP_245861843.1">
    <property type="nucleotide sequence ID" value="NZ_PJNE01000001.1"/>
</dbReference>
<gene>
    <name evidence="4" type="ORF">ATL31_0450</name>
</gene>
<name>A0A2N3YFL5_9MICO</name>
<comment type="caution">
    <text evidence="4">The sequence shown here is derived from an EMBL/GenBank/DDBJ whole genome shotgun (WGS) entry which is preliminary data.</text>
</comment>
<dbReference type="PANTHER" id="PTHR22789:SF0">
    <property type="entry name" value="3-OXO-TETRONATE 4-PHOSPHATE DECARBOXYLASE-RELATED"/>
    <property type="match status" value="1"/>
</dbReference>
<keyword evidence="1" id="KW-0479">Metal-binding</keyword>
<dbReference type="Pfam" id="PF00596">
    <property type="entry name" value="Aldolase_II"/>
    <property type="match status" value="1"/>
</dbReference>
<dbReference type="InterPro" id="IPR001303">
    <property type="entry name" value="Aldolase_II/adducin_N"/>
</dbReference>
<sequence>MSANPSSESTSEAAAGAGPGLAEILDQLVDAGRQVVARGLVQASGGNLSARVPGTDRFVVTATGTWLDRLTPDDFAELTPGGDRVGGAARPSVEWKLHQRTYAVRQDVRAIVHLHPQHVLLVDMLGAPIRFTTLDHQYYLGSAGRVPFMPSGSDELARAAAEAARDHDAVVLAHHGCSALGDTVTMALRRALNLEEAAAMTYRLLQAGDRATDFPAEWKGRIIDV</sequence>
<accession>A0A2N3YFL5</accession>
<dbReference type="InterPro" id="IPR036409">
    <property type="entry name" value="Aldolase_II/adducin_N_sf"/>
</dbReference>
<reference evidence="4 5" key="1">
    <citation type="submission" date="2017-12" db="EMBL/GenBank/DDBJ databases">
        <title>Sequencing the genomes of 1000 Actinobacteria strains.</title>
        <authorList>
            <person name="Klenk H.-P."/>
        </authorList>
    </citation>
    <scope>NUCLEOTIDE SEQUENCE [LARGE SCALE GENOMIC DNA]</scope>
    <source>
        <strain evidence="4 5">DSM 12806</strain>
    </source>
</reference>
<dbReference type="Gene3D" id="3.40.225.10">
    <property type="entry name" value="Class II aldolase/adducin N-terminal domain"/>
    <property type="match status" value="1"/>
</dbReference>
<organism evidence="4 5">
    <name type="scientific">Phycicoccus duodecadis</name>
    <dbReference type="NCBI Taxonomy" id="173053"/>
    <lineage>
        <taxon>Bacteria</taxon>
        <taxon>Bacillati</taxon>
        <taxon>Actinomycetota</taxon>
        <taxon>Actinomycetes</taxon>
        <taxon>Micrococcales</taxon>
        <taxon>Intrasporangiaceae</taxon>
        <taxon>Phycicoccus</taxon>
    </lineage>
</organism>
<evidence type="ECO:0000313" key="5">
    <source>
        <dbReference type="Proteomes" id="UP000233781"/>
    </source>
</evidence>
<keyword evidence="2" id="KW-0456">Lyase</keyword>
<evidence type="ECO:0000313" key="4">
    <source>
        <dbReference type="EMBL" id="PKW25652.1"/>
    </source>
</evidence>